<accession>A0AAN9F7X6</accession>
<dbReference type="AlphaFoldDB" id="A0AAN9F7X6"/>
<name>A0AAN9F7X6_CLITE</name>
<gene>
    <name evidence="1" type="ORF">RJT34_27139</name>
</gene>
<evidence type="ECO:0000313" key="2">
    <source>
        <dbReference type="Proteomes" id="UP001359559"/>
    </source>
</evidence>
<reference evidence="1 2" key="1">
    <citation type="submission" date="2024-01" db="EMBL/GenBank/DDBJ databases">
        <title>The genomes of 5 underutilized Papilionoideae crops provide insights into root nodulation and disease resistance.</title>
        <authorList>
            <person name="Yuan L."/>
        </authorList>
    </citation>
    <scope>NUCLEOTIDE SEQUENCE [LARGE SCALE GENOMIC DNA]</scope>
    <source>
        <strain evidence="1">LY-2023</strain>
        <tissue evidence="1">Leaf</tissue>
    </source>
</reference>
<protein>
    <submittedName>
        <fullName evidence="1">Uncharacterized protein</fullName>
    </submittedName>
</protein>
<keyword evidence="2" id="KW-1185">Reference proteome</keyword>
<dbReference type="Proteomes" id="UP001359559">
    <property type="component" value="Unassembled WGS sequence"/>
</dbReference>
<proteinExistence type="predicted"/>
<organism evidence="1 2">
    <name type="scientific">Clitoria ternatea</name>
    <name type="common">Butterfly pea</name>
    <dbReference type="NCBI Taxonomy" id="43366"/>
    <lineage>
        <taxon>Eukaryota</taxon>
        <taxon>Viridiplantae</taxon>
        <taxon>Streptophyta</taxon>
        <taxon>Embryophyta</taxon>
        <taxon>Tracheophyta</taxon>
        <taxon>Spermatophyta</taxon>
        <taxon>Magnoliopsida</taxon>
        <taxon>eudicotyledons</taxon>
        <taxon>Gunneridae</taxon>
        <taxon>Pentapetalae</taxon>
        <taxon>rosids</taxon>
        <taxon>fabids</taxon>
        <taxon>Fabales</taxon>
        <taxon>Fabaceae</taxon>
        <taxon>Papilionoideae</taxon>
        <taxon>50 kb inversion clade</taxon>
        <taxon>NPAAA clade</taxon>
        <taxon>indigoferoid/millettioid clade</taxon>
        <taxon>Phaseoleae</taxon>
        <taxon>Clitoria</taxon>
    </lineage>
</organism>
<dbReference type="EMBL" id="JAYKXN010000007">
    <property type="protein sequence ID" value="KAK7271334.1"/>
    <property type="molecule type" value="Genomic_DNA"/>
</dbReference>
<comment type="caution">
    <text evidence="1">The sequence shown here is derived from an EMBL/GenBank/DDBJ whole genome shotgun (WGS) entry which is preliminary data.</text>
</comment>
<sequence>MWLSSFCNGALDGNSLIAGFKVLHAWFQYGWDMGWKDLECENANWTWTLAPMLFEEHEPLLNDKRNPKSPHHTQSFILCTPRPHLSSLSLSHSFPLHTITQ</sequence>
<evidence type="ECO:0000313" key="1">
    <source>
        <dbReference type="EMBL" id="KAK7271334.1"/>
    </source>
</evidence>